<dbReference type="EMBL" id="LNXY01000020">
    <property type="protein sequence ID" value="KTC87730.1"/>
    <property type="molecule type" value="Genomic_DNA"/>
</dbReference>
<evidence type="ECO:0000256" key="1">
    <source>
        <dbReference type="SAM" id="MobiDB-lite"/>
    </source>
</evidence>
<comment type="caution">
    <text evidence="2">The sequence shown here is derived from an EMBL/GenBank/DDBJ whole genome shotgun (WGS) entry which is preliminary data.</text>
</comment>
<sequence>MYSGHETTLRQIGGVYANSVLELFEKILQEMIEKFPNDLTLAFANAKANVIANFEKDNILKGINDQLQAANEQGLLNEEYRKFQDFLELIGFNPQNKEDKKILDFLSEMNTNVSSPESALISRRSTMDRILTDGLNALLHPDFIMADGEKSSYHLKKTIPTDNSKNLAVKLLVSCKGQTSVAPEKTVNLSQFHEDLNWTSTWIEIANQLINDVNYVETTEKFCKQYLDTEHYQIHKELLILLRDYIAAYFLSQATELNKLTLSLLSHPLSTELDMMDLFNHLTEALEKTNHQSFFIASQPDVILSSSPKRDENNYSYSATVPFFSGDKSGKKRTSEKVDTKSEDNKEIQTGRPSKRARNSLTFLHNPENGSPSQESHQEHHNEEQLSDNSSSSTPH</sequence>
<feature type="compositionally biased region" description="Basic and acidic residues" evidence="1">
    <location>
        <begin position="333"/>
        <end position="349"/>
    </location>
</feature>
<organism evidence="2 3">
    <name type="scientific">Legionella drozanskii LLAP-1</name>
    <dbReference type="NCBI Taxonomy" id="1212489"/>
    <lineage>
        <taxon>Bacteria</taxon>
        <taxon>Pseudomonadati</taxon>
        <taxon>Pseudomonadota</taxon>
        <taxon>Gammaproteobacteria</taxon>
        <taxon>Legionellales</taxon>
        <taxon>Legionellaceae</taxon>
        <taxon>Legionella</taxon>
    </lineage>
</organism>
<feature type="region of interest" description="Disordered" evidence="1">
    <location>
        <begin position="326"/>
        <end position="396"/>
    </location>
</feature>
<evidence type="ECO:0000313" key="2">
    <source>
        <dbReference type="EMBL" id="KTC87730.1"/>
    </source>
</evidence>
<evidence type="ECO:0000313" key="3">
    <source>
        <dbReference type="Proteomes" id="UP000054736"/>
    </source>
</evidence>
<gene>
    <name evidence="2" type="ORF">Ldro_1349</name>
</gene>
<keyword evidence="3" id="KW-1185">Reference proteome</keyword>
<protein>
    <submittedName>
        <fullName evidence="2">Uncharacterized protein</fullName>
    </submittedName>
</protein>
<reference evidence="2 3" key="1">
    <citation type="submission" date="2015-11" db="EMBL/GenBank/DDBJ databases">
        <title>Genomic analysis of 38 Legionella species identifies large and diverse effector repertoires.</title>
        <authorList>
            <person name="Burstein D."/>
            <person name="Amaro F."/>
            <person name="Zusman T."/>
            <person name="Lifshitz Z."/>
            <person name="Cohen O."/>
            <person name="Gilbert J.A."/>
            <person name="Pupko T."/>
            <person name="Shuman H.A."/>
            <person name="Segal G."/>
        </authorList>
    </citation>
    <scope>NUCLEOTIDE SEQUENCE [LARGE SCALE GENOMIC DNA]</scope>
    <source>
        <strain evidence="2 3">ATCC 700990</strain>
    </source>
</reference>
<feature type="compositionally biased region" description="Polar residues" evidence="1">
    <location>
        <begin position="387"/>
        <end position="396"/>
    </location>
</feature>
<proteinExistence type="predicted"/>
<accession>A0A0W0SWI2</accession>
<dbReference type="AlphaFoldDB" id="A0A0W0SWI2"/>
<dbReference type="RefSeq" id="WP_058495646.1">
    <property type="nucleotide sequence ID" value="NZ_CAAAIU010000002.1"/>
</dbReference>
<dbReference type="Proteomes" id="UP000054736">
    <property type="component" value="Unassembled WGS sequence"/>
</dbReference>
<dbReference type="PATRIC" id="fig|1212489.4.peg.1424"/>
<name>A0A0W0SWI2_9GAMM</name>